<proteinExistence type="predicted"/>
<keyword evidence="2" id="KW-0732">Signal</keyword>
<dbReference type="EMBL" id="CP063361">
    <property type="protein sequence ID" value="UOD30116.1"/>
    <property type="molecule type" value="Genomic_DNA"/>
</dbReference>
<gene>
    <name evidence="3" type="ORF">INH39_33040</name>
</gene>
<evidence type="ECO:0000256" key="1">
    <source>
        <dbReference type="SAM" id="MobiDB-lite"/>
    </source>
</evidence>
<feature type="chain" id="PRO_5045149700" evidence="2">
    <location>
        <begin position="24"/>
        <end position="60"/>
    </location>
</feature>
<feature type="compositionally biased region" description="Polar residues" evidence="1">
    <location>
        <begin position="38"/>
        <end position="60"/>
    </location>
</feature>
<sequence length="60" mass="6623">MFWKIIRWGGTAAVVVLVLAAGAVSMQHESTQHESTQHEQSATPVQPADAQQQTNKNFNF</sequence>
<keyword evidence="4" id="KW-1185">Reference proteome</keyword>
<dbReference type="RefSeq" id="WP_243491368.1">
    <property type="nucleotide sequence ID" value="NZ_CP063361.1"/>
</dbReference>
<feature type="region of interest" description="Disordered" evidence="1">
    <location>
        <begin position="27"/>
        <end position="60"/>
    </location>
</feature>
<feature type="signal peptide" evidence="2">
    <location>
        <begin position="1"/>
        <end position="23"/>
    </location>
</feature>
<evidence type="ECO:0000313" key="3">
    <source>
        <dbReference type="EMBL" id="UOD30116.1"/>
    </source>
</evidence>
<evidence type="ECO:0000313" key="4">
    <source>
        <dbReference type="Proteomes" id="UP000831532"/>
    </source>
</evidence>
<organism evidence="3 4">
    <name type="scientific">Massilia violaceinigra</name>
    <dbReference type="NCBI Taxonomy" id="2045208"/>
    <lineage>
        <taxon>Bacteria</taxon>
        <taxon>Pseudomonadati</taxon>
        <taxon>Pseudomonadota</taxon>
        <taxon>Betaproteobacteria</taxon>
        <taxon>Burkholderiales</taxon>
        <taxon>Oxalobacteraceae</taxon>
        <taxon>Telluria group</taxon>
        <taxon>Massilia</taxon>
    </lineage>
</organism>
<dbReference type="Proteomes" id="UP000831532">
    <property type="component" value="Chromosome"/>
</dbReference>
<accession>A0ABY4A944</accession>
<reference evidence="3 4" key="1">
    <citation type="submission" date="2020-10" db="EMBL/GenBank/DDBJ databases">
        <title>Genome analysis of Massilia species.</title>
        <authorList>
            <person name="Jung D.-H."/>
        </authorList>
    </citation>
    <scope>NUCLEOTIDE SEQUENCE [LARGE SCALE GENOMIC DNA]</scope>
    <source>
        <strain evidence="4">sipir</strain>
    </source>
</reference>
<name>A0ABY4A944_9BURK</name>
<evidence type="ECO:0000256" key="2">
    <source>
        <dbReference type="SAM" id="SignalP"/>
    </source>
</evidence>
<protein>
    <submittedName>
        <fullName evidence="3">Uncharacterized protein</fullName>
    </submittedName>
</protein>